<evidence type="ECO:0000259" key="2">
    <source>
        <dbReference type="PROSITE" id="PS51212"/>
    </source>
</evidence>
<dbReference type="EMBL" id="JASWJB010000065">
    <property type="protein sequence ID" value="KAK2602006.1"/>
    <property type="molecule type" value="Genomic_DNA"/>
</dbReference>
<feature type="transmembrane region" description="Helical" evidence="1">
    <location>
        <begin position="405"/>
        <end position="426"/>
    </location>
</feature>
<dbReference type="AlphaFoldDB" id="A0AAJ0CRH6"/>
<reference evidence="3" key="1">
    <citation type="submission" date="2023-06" db="EMBL/GenBank/DDBJ databases">
        <title>Conoideocrella luteorostrata (Hypocreales: Clavicipitaceae), a potential biocontrol fungus for elongate hemlock scale in United States Christmas tree production areas.</title>
        <authorList>
            <person name="Barrett H."/>
            <person name="Lovett B."/>
            <person name="Macias A.M."/>
            <person name="Stajich J.E."/>
            <person name="Kasson M.T."/>
        </authorList>
    </citation>
    <scope>NUCLEOTIDE SEQUENCE</scope>
    <source>
        <strain evidence="3">ARSEF 14590</strain>
    </source>
</reference>
<dbReference type="PROSITE" id="PS51212">
    <property type="entry name" value="WSC"/>
    <property type="match status" value="1"/>
</dbReference>
<keyword evidence="4" id="KW-1185">Reference proteome</keyword>
<sequence length="427" mass="44784">MRFSVIATIGAANLAMAQYSNSTGGIFPEMVGDFKPYGCVTSAAGFPGFEKAASTDDMSLDMCAASCPGKFMGVNGKDCICGEDIEAAMVMQVDRMICNSPCPGNKAQSCGSAPAMQRRQAVPAGSAVSMYERNGDDASAATGGETVTSTVTSTEVATVTSCAPSVTDCPVGSQTTKVWTQPTTVCKKPEGWNEWHKKKIVCYGDHCAHEVPCETGDQKHRVICEGKKCRTEVTTTEEWNKLIICEGNNCKYAECKGVECNQKKIVCFNGKCTYSKCIGDECRKNVVCKGDKCQYEKCNGADCNKKVICDVNGQNCNTAPPPPGPPAPPVCYGDNCKVVTPPCNGDNCKVVTPPCNGDNCKVVTPPCNGNDCKVVTPPCYGDDCKVPGGTGVMPNPKPMRTGPPVVGGAGSIAVNIIGAAAGLLFVL</sequence>
<evidence type="ECO:0000256" key="1">
    <source>
        <dbReference type="SAM" id="Phobius"/>
    </source>
</evidence>
<dbReference type="InterPro" id="IPR002889">
    <property type="entry name" value="WSC_carb-bd"/>
</dbReference>
<keyword evidence="1" id="KW-0472">Membrane</keyword>
<keyword evidence="1" id="KW-1133">Transmembrane helix</keyword>
<keyword evidence="1" id="KW-0812">Transmembrane</keyword>
<dbReference type="Proteomes" id="UP001251528">
    <property type="component" value="Unassembled WGS sequence"/>
</dbReference>
<evidence type="ECO:0000313" key="3">
    <source>
        <dbReference type="EMBL" id="KAK2602006.1"/>
    </source>
</evidence>
<gene>
    <name evidence="3" type="ORF">QQS21_004432</name>
</gene>
<protein>
    <recommendedName>
        <fullName evidence="2">WSC domain-containing protein</fullName>
    </recommendedName>
</protein>
<comment type="caution">
    <text evidence="3">The sequence shown here is derived from an EMBL/GenBank/DDBJ whole genome shotgun (WGS) entry which is preliminary data.</text>
</comment>
<feature type="domain" description="WSC" evidence="2">
    <location>
        <begin position="33"/>
        <end position="122"/>
    </location>
</feature>
<proteinExistence type="predicted"/>
<accession>A0AAJ0CRH6</accession>
<organism evidence="3 4">
    <name type="scientific">Conoideocrella luteorostrata</name>
    <dbReference type="NCBI Taxonomy" id="1105319"/>
    <lineage>
        <taxon>Eukaryota</taxon>
        <taxon>Fungi</taxon>
        <taxon>Dikarya</taxon>
        <taxon>Ascomycota</taxon>
        <taxon>Pezizomycotina</taxon>
        <taxon>Sordariomycetes</taxon>
        <taxon>Hypocreomycetidae</taxon>
        <taxon>Hypocreales</taxon>
        <taxon>Clavicipitaceae</taxon>
        <taxon>Conoideocrella</taxon>
    </lineage>
</organism>
<evidence type="ECO:0000313" key="4">
    <source>
        <dbReference type="Proteomes" id="UP001251528"/>
    </source>
</evidence>
<name>A0AAJ0CRH6_9HYPO</name>